<dbReference type="EMBL" id="BMAO01007227">
    <property type="protein sequence ID" value="GFR14520.1"/>
    <property type="molecule type" value="Genomic_DNA"/>
</dbReference>
<dbReference type="Proteomes" id="UP000887116">
    <property type="component" value="Unassembled WGS sequence"/>
</dbReference>
<dbReference type="CDD" id="cd00475">
    <property type="entry name" value="Cis_IPPS"/>
    <property type="match status" value="1"/>
</dbReference>
<evidence type="ECO:0000256" key="3">
    <source>
        <dbReference type="ARBA" id="ARBA00010185"/>
    </source>
</evidence>
<comment type="cofactor">
    <cofactor evidence="1">
        <name>Mg(2+)</name>
        <dbReference type="ChEBI" id="CHEBI:18420"/>
    </cofactor>
</comment>
<evidence type="ECO:0000256" key="2">
    <source>
        <dbReference type="ARBA" id="ARBA00004141"/>
    </source>
</evidence>
<organism evidence="11 12">
    <name type="scientific">Trichonephila clavata</name>
    <name type="common">Joro spider</name>
    <name type="synonym">Nephila clavata</name>
    <dbReference type="NCBI Taxonomy" id="2740835"/>
    <lineage>
        <taxon>Eukaryota</taxon>
        <taxon>Metazoa</taxon>
        <taxon>Ecdysozoa</taxon>
        <taxon>Arthropoda</taxon>
        <taxon>Chelicerata</taxon>
        <taxon>Arachnida</taxon>
        <taxon>Araneae</taxon>
        <taxon>Araneomorphae</taxon>
        <taxon>Entelegynae</taxon>
        <taxon>Araneoidea</taxon>
        <taxon>Nephilidae</taxon>
        <taxon>Trichonephila</taxon>
    </lineage>
</organism>
<evidence type="ECO:0000256" key="6">
    <source>
        <dbReference type="ARBA" id="ARBA00022989"/>
    </source>
</evidence>
<comment type="catalytic activity">
    <reaction evidence="8">
        <text>n isopentenyl diphosphate + (2E,6E)-farnesyl diphosphate = a di-trans,poly-cis-polyprenyl diphosphate + n diphosphate</text>
        <dbReference type="Rhea" id="RHEA:53008"/>
        <dbReference type="Rhea" id="RHEA-COMP:19494"/>
        <dbReference type="ChEBI" id="CHEBI:33019"/>
        <dbReference type="ChEBI" id="CHEBI:128769"/>
        <dbReference type="ChEBI" id="CHEBI:136960"/>
        <dbReference type="ChEBI" id="CHEBI:175763"/>
        <dbReference type="EC" id="2.5.1.87"/>
    </reaction>
</comment>
<dbReference type="InterPro" id="IPR018520">
    <property type="entry name" value="UPP_synth-like_CS"/>
</dbReference>
<dbReference type="Pfam" id="PF01148">
    <property type="entry name" value="CTP_transf_1"/>
    <property type="match status" value="1"/>
</dbReference>
<feature type="transmembrane region" description="Helical" evidence="10">
    <location>
        <begin position="232"/>
        <end position="253"/>
    </location>
</feature>
<dbReference type="PROSITE" id="PS01066">
    <property type="entry name" value="UPP_SYNTHASE"/>
    <property type="match status" value="1"/>
</dbReference>
<comment type="similarity">
    <text evidence="3 9">Belongs to the CDS family.</text>
</comment>
<dbReference type="GO" id="GO:0004605">
    <property type="term" value="F:phosphatidate cytidylyltransferase activity"/>
    <property type="evidence" value="ECO:0007669"/>
    <property type="project" value="UniProtKB-EC"/>
</dbReference>
<evidence type="ECO:0000256" key="4">
    <source>
        <dbReference type="ARBA" id="ARBA00022679"/>
    </source>
</evidence>
<accession>A0A8X6J066</accession>
<keyword evidence="12" id="KW-1185">Reference proteome</keyword>
<dbReference type="PANTHER" id="PTHR10291">
    <property type="entry name" value="DEHYDRODOLICHYL DIPHOSPHATE SYNTHASE FAMILY MEMBER"/>
    <property type="match status" value="1"/>
</dbReference>
<keyword evidence="4 9" id="KW-0808">Transferase</keyword>
<name>A0A8X6J066_TRICU</name>
<evidence type="ECO:0000256" key="9">
    <source>
        <dbReference type="RuleBase" id="RU003938"/>
    </source>
</evidence>
<evidence type="ECO:0000256" key="7">
    <source>
        <dbReference type="ARBA" id="ARBA00023136"/>
    </source>
</evidence>
<dbReference type="GO" id="GO:0016094">
    <property type="term" value="P:polyprenol biosynthetic process"/>
    <property type="evidence" value="ECO:0007669"/>
    <property type="project" value="TreeGrafter"/>
</dbReference>
<evidence type="ECO:0000256" key="5">
    <source>
        <dbReference type="ARBA" id="ARBA00022692"/>
    </source>
</evidence>
<evidence type="ECO:0000313" key="11">
    <source>
        <dbReference type="EMBL" id="GFR14520.1"/>
    </source>
</evidence>
<dbReference type="EC" id="2.5.1.-" evidence="10"/>
<keyword evidence="5 9" id="KW-0812">Transmembrane</keyword>
<evidence type="ECO:0000256" key="10">
    <source>
        <dbReference type="RuleBase" id="RU363018"/>
    </source>
</evidence>
<comment type="similarity">
    <text evidence="10">Belongs to the UPP synthase family.</text>
</comment>
<dbReference type="InterPro" id="IPR000374">
    <property type="entry name" value="PC_trans"/>
</dbReference>
<keyword evidence="6 10" id="KW-1133">Transmembrane helix</keyword>
<evidence type="ECO:0000256" key="8">
    <source>
        <dbReference type="ARBA" id="ARBA00047353"/>
    </source>
</evidence>
<comment type="catalytic activity">
    <reaction evidence="9">
        <text>a 1,2-diacyl-sn-glycero-3-phosphate + CTP + H(+) = a CDP-1,2-diacyl-sn-glycerol + diphosphate</text>
        <dbReference type="Rhea" id="RHEA:16229"/>
        <dbReference type="ChEBI" id="CHEBI:15378"/>
        <dbReference type="ChEBI" id="CHEBI:33019"/>
        <dbReference type="ChEBI" id="CHEBI:37563"/>
        <dbReference type="ChEBI" id="CHEBI:58332"/>
        <dbReference type="ChEBI" id="CHEBI:58608"/>
        <dbReference type="EC" id="2.7.7.41"/>
    </reaction>
</comment>
<dbReference type="OrthoDB" id="4173905at2759"/>
<feature type="transmembrane region" description="Helical" evidence="10">
    <location>
        <begin position="299"/>
        <end position="318"/>
    </location>
</feature>
<sequence>MDGNGRWANNQGKVKIDGYKKGSEVAYDIAKYCTDLTIPYLTLYAFSMENWLRPKNETDCLFDLFYSVLTNEDKVNFICNCNIKLNFIGNLSLLPSKILDQIKKAEEMTHKNDGLLLTVAVSYGAKQEITQAISNIIKENIAYVSEEEFEKFLYTKDLPKLDLLIRTGGEKRLSNFLLWQAAYAELYFCDTLWPDFSCQDLSKALEDYTKREKKYAVLSSFEWYNLTQGNKILYVFALLLIALPSASLIYLYNLPQGKYALVWFVLTIWGIDVTAYLFGKNFGGAKICPILSPGKTWTGLLGAILAGVVCTIFGSIFFGLFSILYSPIIGLAIAILAQLGDFTESLVKRAYGVKDSGSMIPGHGGVLDRMDSFIFTAPLIAIYIS</sequence>
<comment type="caution">
    <text evidence="10">Lacks conserved residue(s) required for the propagation of feature annotation.</text>
</comment>
<dbReference type="EC" id="2.7.7.41" evidence="9"/>
<evidence type="ECO:0000313" key="12">
    <source>
        <dbReference type="Proteomes" id="UP000887116"/>
    </source>
</evidence>
<comment type="pathway">
    <text evidence="9">Phospholipid metabolism; CDP-diacylglycerol biosynthesis; CDP-diacylglycerol from sn-glycerol 3-phosphate: step 3/3.</text>
</comment>
<dbReference type="PANTHER" id="PTHR10291:SF0">
    <property type="entry name" value="DEHYDRODOLICHYL DIPHOSPHATE SYNTHASE 2"/>
    <property type="match status" value="1"/>
</dbReference>
<dbReference type="Pfam" id="PF01255">
    <property type="entry name" value="Prenyltransf"/>
    <property type="match status" value="1"/>
</dbReference>
<dbReference type="GO" id="GO:0016020">
    <property type="term" value="C:membrane"/>
    <property type="evidence" value="ECO:0007669"/>
    <property type="project" value="UniProtKB-SubCell"/>
</dbReference>
<reference evidence="11" key="1">
    <citation type="submission" date="2020-07" db="EMBL/GenBank/DDBJ databases">
        <title>Multicomponent nature underlies the extraordinary mechanical properties of spider dragline silk.</title>
        <authorList>
            <person name="Kono N."/>
            <person name="Nakamura H."/>
            <person name="Mori M."/>
            <person name="Yoshida Y."/>
            <person name="Ohtoshi R."/>
            <person name="Malay A.D."/>
            <person name="Moran D.A.P."/>
            <person name="Tomita M."/>
            <person name="Numata K."/>
            <person name="Arakawa K."/>
        </authorList>
    </citation>
    <scope>NUCLEOTIDE SEQUENCE</scope>
</reference>
<protein>
    <recommendedName>
        <fullName evidence="9 10">Multifunctional fusion protein</fullName>
    </recommendedName>
    <domain>
        <recommendedName>
            <fullName evidence="9">Phosphatidate cytidylyltransferase</fullName>
            <ecNumber evidence="9">2.7.7.41</ecNumber>
        </recommendedName>
    </domain>
    <domain>
        <recommendedName>
            <fullName evidence="10">Alkyl transferase</fullName>
            <ecNumber evidence="10">2.5.1.-</ecNumber>
        </recommendedName>
    </domain>
</protein>
<evidence type="ECO:0000256" key="1">
    <source>
        <dbReference type="ARBA" id="ARBA00001946"/>
    </source>
</evidence>
<dbReference type="Gene3D" id="3.40.1180.10">
    <property type="entry name" value="Decaprenyl diphosphate synthase-like"/>
    <property type="match status" value="1"/>
</dbReference>
<keyword evidence="9" id="KW-0548">Nucleotidyltransferase</keyword>
<feature type="transmembrane region" description="Helical" evidence="10">
    <location>
        <begin position="259"/>
        <end position="278"/>
    </location>
</feature>
<dbReference type="SUPFAM" id="SSF64005">
    <property type="entry name" value="Undecaprenyl diphosphate synthase"/>
    <property type="match status" value="1"/>
</dbReference>
<dbReference type="AlphaFoldDB" id="A0A8X6J066"/>
<dbReference type="InterPro" id="IPR001441">
    <property type="entry name" value="UPP_synth-like"/>
</dbReference>
<dbReference type="GO" id="GO:0045547">
    <property type="term" value="F:ditrans,polycis-polyprenyl diphosphate synthase [(2E,6E)-farnesyl diphosphate specific] activity"/>
    <property type="evidence" value="ECO:0007669"/>
    <property type="project" value="UniProtKB-EC"/>
</dbReference>
<comment type="caution">
    <text evidence="11">The sequence shown here is derived from an EMBL/GenBank/DDBJ whole genome shotgun (WGS) entry which is preliminary data.</text>
</comment>
<dbReference type="NCBIfam" id="TIGR00055">
    <property type="entry name" value="uppS"/>
    <property type="match status" value="1"/>
</dbReference>
<comment type="subcellular location">
    <subcellularLocation>
        <location evidence="2">Membrane</location>
        <topology evidence="2">Multi-pass membrane protein</topology>
    </subcellularLocation>
</comment>
<dbReference type="HAMAP" id="MF_01139">
    <property type="entry name" value="ISPT"/>
    <property type="match status" value="1"/>
</dbReference>
<gene>
    <name evidence="11" type="primary">uppS</name>
    <name evidence="11" type="ORF">TNCT_141121</name>
</gene>
<keyword evidence="7 10" id="KW-0472">Membrane</keyword>
<proteinExistence type="inferred from homology"/>
<dbReference type="PROSITE" id="PS01315">
    <property type="entry name" value="CDS"/>
    <property type="match status" value="1"/>
</dbReference>
<dbReference type="InterPro" id="IPR036424">
    <property type="entry name" value="UPP_synth-like_sf"/>
</dbReference>